<name>A0AAQ4DMF8_AMBAM</name>
<evidence type="ECO:0008006" key="4">
    <source>
        <dbReference type="Google" id="ProtNLM"/>
    </source>
</evidence>
<dbReference type="InterPro" id="IPR036880">
    <property type="entry name" value="Kunitz_BPTI_sf"/>
</dbReference>
<feature type="region of interest" description="Disordered" evidence="1">
    <location>
        <begin position="153"/>
        <end position="233"/>
    </location>
</feature>
<feature type="compositionally biased region" description="Low complexity" evidence="1">
    <location>
        <begin position="378"/>
        <end position="396"/>
    </location>
</feature>
<evidence type="ECO:0000313" key="3">
    <source>
        <dbReference type="Proteomes" id="UP001321473"/>
    </source>
</evidence>
<evidence type="ECO:0000313" key="2">
    <source>
        <dbReference type="EMBL" id="KAK8763648.1"/>
    </source>
</evidence>
<gene>
    <name evidence="2" type="ORF">V5799_033742</name>
</gene>
<feature type="compositionally biased region" description="Basic and acidic residues" evidence="1">
    <location>
        <begin position="412"/>
        <end position="422"/>
    </location>
</feature>
<evidence type="ECO:0000256" key="1">
    <source>
        <dbReference type="SAM" id="MobiDB-lite"/>
    </source>
</evidence>
<sequence length="510" mass="54441">MASCVGEPIAAVKVPPNDQAALAAWNNRWNRCLKMACVPSTAQQSISCQSLYFSYNPHKRACTPQKGFCHQSMNHFRSLDDCKLACASYYSPAETGRAAIPKPQDTEIRLSILRKKNGVSATLVNSTLKVPPKKSLFFVGYLLPDPYGPLKGTVKSSAQSQGPVGTAPSNRLQESSSHLSQTVRKQLTQQHGMEMASQKFPGGGFPMNTPPPGFSVAERAPPNGPRPPYSEQVQVAKTFSSQAQTKAVDMKNVLPAMPVGPAASVAQDKGPGKLPAPPLSSGNNVLGGPPTSLPPGAVRAQVPPIGQLAVPASIPGVTSGEESPAKKLSEVPLQALPRNAPEPLSKEQTSGANVPPNPPTSMSSSEDSAESAHLNSTAEQEASSSAEKTSNSSAAAERADEHARKARSAPPSEDKLAGRVGREQPWWAVPLTRRSLSRRNVALGRSAGTKPVVEEKISVERAPHTGIGTPFAVRRNFAEPFTAANRRQRRGGRREEVRRLFRSNRGYEQL</sequence>
<dbReference type="EMBL" id="JARKHS020029119">
    <property type="protein sequence ID" value="KAK8763648.1"/>
    <property type="molecule type" value="Genomic_DNA"/>
</dbReference>
<dbReference type="Proteomes" id="UP001321473">
    <property type="component" value="Unassembled WGS sequence"/>
</dbReference>
<feature type="compositionally biased region" description="Polar residues" evidence="1">
    <location>
        <begin position="154"/>
        <end position="191"/>
    </location>
</feature>
<reference evidence="2 3" key="1">
    <citation type="journal article" date="2023" name="Arcadia Sci">
        <title>De novo assembly of a long-read Amblyomma americanum tick genome.</title>
        <authorList>
            <person name="Chou S."/>
            <person name="Poskanzer K.E."/>
            <person name="Rollins M."/>
            <person name="Thuy-Boun P.S."/>
        </authorList>
    </citation>
    <scope>NUCLEOTIDE SEQUENCE [LARGE SCALE GENOMIC DNA]</scope>
    <source>
        <strain evidence="2">F_SG_1</strain>
        <tissue evidence="2">Salivary glands</tissue>
    </source>
</reference>
<dbReference type="SUPFAM" id="SSF57362">
    <property type="entry name" value="BPTI-like"/>
    <property type="match status" value="1"/>
</dbReference>
<protein>
    <recommendedName>
        <fullName evidence="4">Pancreatic trypsin inhibitor</fullName>
    </recommendedName>
</protein>
<dbReference type="AlphaFoldDB" id="A0AAQ4DMF8"/>
<organism evidence="2 3">
    <name type="scientific">Amblyomma americanum</name>
    <name type="common">Lone star tick</name>
    <dbReference type="NCBI Taxonomy" id="6943"/>
    <lineage>
        <taxon>Eukaryota</taxon>
        <taxon>Metazoa</taxon>
        <taxon>Ecdysozoa</taxon>
        <taxon>Arthropoda</taxon>
        <taxon>Chelicerata</taxon>
        <taxon>Arachnida</taxon>
        <taxon>Acari</taxon>
        <taxon>Parasitiformes</taxon>
        <taxon>Ixodida</taxon>
        <taxon>Ixodoidea</taxon>
        <taxon>Ixodidae</taxon>
        <taxon>Amblyomminae</taxon>
        <taxon>Amblyomma</taxon>
    </lineage>
</organism>
<accession>A0AAQ4DMF8</accession>
<comment type="caution">
    <text evidence="2">The sequence shown here is derived from an EMBL/GenBank/DDBJ whole genome shotgun (WGS) entry which is preliminary data.</text>
</comment>
<dbReference type="GO" id="GO:0004867">
    <property type="term" value="F:serine-type endopeptidase inhibitor activity"/>
    <property type="evidence" value="ECO:0007669"/>
    <property type="project" value="InterPro"/>
</dbReference>
<proteinExistence type="predicted"/>
<feature type="region of interest" description="Disordered" evidence="1">
    <location>
        <begin position="261"/>
        <end position="299"/>
    </location>
</feature>
<keyword evidence="3" id="KW-1185">Reference proteome</keyword>
<feature type="region of interest" description="Disordered" evidence="1">
    <location>
        <begin position="313"/>
        <end position="426"/>
    </location>
</feature>